<gene>
    <name evidence="2" type="primary">106088441</name>
</gene>
<dbReference type="InterPro" id="IPR050863">
    <property type="entry name" value="CenT-Element_Derived"/>
</dbReference>
<dbReference type="Proteomes" id="UP000095300">
    <property type="component" value="Unassembled WGS sequence"/>
</dbReference>
<dbReference type="PANTHER" id="PTHR19303:SF26">
    <property type="entry name" value="TIGGER TRANSPOSABLE ELEMENT-DERIVED PROTEIN 1"/>
    <property type="match status" value="1"/>
</dbReference>
<dbReference type="EnsemblMetazoa" id="SCAU001660-RA">
    <property type="protein sequence ID" value="SCAU001660-PA"/>
    <property type="gene ID" value="SCAU001660"/>
</dbReference>
<organism evidence="2 3">
    <name type="scientific">Stomoxys calcitrans</name>
    <name type="common">Stable fly</name>
    <name type="synonym">Conops calcitrans</name>
    <dbReference type="NCBI Taxonomy" id="35570"/>
    <lineage>
        <taxon>Eukaryota</taxon>
        <taxon>Metazoa</taxon>
        <taxon>Ecdysozoa</taxon>
        <taxon>Arthropoda</taxon>
        <taxon>Hexapoda</taxon>
        <taxon>Insecta</taxon>
        <taxon>Pterygota</taxon>
        <taxon>Neoptera</taxon>
        <taxon>Endopterygota</taxon>
        <taxon>Diptera</taxon>
        <taxon>Brachycera</taxon>
        <taxon>Muscomorpha</taxon>
        <taxon>Muscoidea</taxon>
        <taxon>Muscidae</taxon>
        <taxon>Stomoxys</taxon>
    </lineage>
</organism>
<feature type="domain" description="DDE-1" evidence="1">
    <location>
        <begin position="72"/>
        <end position="116"/>
    </location>
</feature>
<dbReference type="PANTHER" id="PTHR19303">
    <property type="entry name" value="TRANSPOSON"/>
    <property type="match status" value="1"/>
</dbReference>
<dbReference type="STRING" id="35570.A0A1I8NSL8"/>
<dbReference type="OrthoDB" id="7995304at2759"/>
<proteinExistence type="predicted"/>
<dbReference type="GO" id="GO:0005634">
    <property type="term" value="C:nucleus"/>
    <property type="evidence" value="ECO:0007669"/>
    <property type="project" value="TreeGrafter"/>
</dbReference>
<reference evidence="2" key="1">
    <citation type="submission" date="2020-05" db="UniProtKB">
        <authorList>
            <consortium name="EnsemblMetazoa"/>
        </authorList>
    </citation>
    <scope>IDENTIFICATION</scope>
    <source>
        <strain evidence="2">USDA</strain>
    </source>
</reference>
<keyword evidence="3" id="KW-1185">Reference proteome</keyword>
<name>A0A1I8NSL8_STOCA</name>
<dbReference type="Pfam" id="PF03184">
    <property type="entry name" value="DDE_1"/>
    <property type="match status" value="2"/>
</dbReference>
<dbReference type="KEGG" id="scac:106088441"/>
<dbReference type="AlphaFoldDB" id="A0A1I8NSL8"/>
<accession>A0A1I8NSL8</accession>
<evidence type="ECO:0000313" key="2">
    <source>
        <dbReference type="EnsemblMetazoa" id="SCAU001660-PA"/>
    </source>
</evidence>
<dbReference type="InterPro" id="IPR004875">
    <property type="entry name" value="DDE_SF_endonuclease_dom"/>
</dbReference>
<sequence>MSQKREQILLEQKMHILKRYKSGENAVEIGRSEAASADNAAAYKFKLELKAIIDEGGYSAKQVFNADETVSKDRLTLLLGANAAGDFKFKPFIIYKSENPRSFKNVKKNELPVYWPYCSFHNIEFKVLLLLDNAPSHPVYCDDYSENIKVVFMPPNTTSVIQPMDQGVISNFKSYYLRRNFSQLLKATDGDNMPSMKDFWKNYSIRMAVENIIQSWKEVKESCMNGAWRQLWPECIIKDMEEINDVPSICKELAETARNANFEGVEEEDISELLLYDKELDNESLISAEMNNTLDTHTLEVEPEIKKLTTAKISEAMQLITQAIEIFKNNDPIEDRSLKVSRNVTEAINCYKEIYLKIKALTIQ</sequence>
<feature type="domain" description="DDE-1" evidence="1">
    <location>
        <begin position="122"/>
        <end position="228"/>
    </location>
</feature>
<protein>
    <recommendedName>
        <fullName evidence="1">DDE-1 domain-containing protein</fullName>
    </recommendedName>
</protein>
<dbReference type="VEuPathDB" id="VectorBase:SCAU001660"/>
<dbReference type="GO" id="GO:0003677">
    <property type="term" value="F:DNA binding"/>
    <property type="evidence" value="ECO:0007669"/>
    <property type="project" value="TreeGrafter"/>
</dbReference>
<evidence type="ECO:0000259" key="1">
    <source>
        <dbReference type="Pfam" id="PF03184"/>
    </source>
</evidence>
<evidence type="ECO:0000313" key="3">
    <source>
        <dbReference type="Proteomes" id="UP000095300"/>
    </source>
</evidence>